<proteinExistence type="predicted"/>
<dbReference type="KEGG" id="ment:CS528_02185"/>
<protein>
    <recommendedName>
        <fullName evidence="3">MepB protein</fullName>
    </recommendedName>
</protein>
<dbReference type="InterPro" id="IPR038231">
    <property type="entry name" value="MepB-like_sf"/>
</dbReference>
<evidence type="ECO:0000313" key="1">
    <source>
        <dbReference type="EMBL" id="ATQ35560.1"/>
    </source>
</evidence>
<dbReference type="InterPro" id="IPR011235">
    <property type="entry name" value="MepB-like"/>
</dbReference>
<dbReference type="EMBL" id="CP024411">
    <property type="protein sequence ID" value="ATQ35560.1"/>
    <property type="molecule type" value="Genomic_DNA"/>
</dbReference>
<evidence type="ECO:0008006" key="3">
    <source>
        <dbReference type="Google" id="ProtNLM"/>
    </source>
</evidence>
<evidence type="ECO:0000313" key="2">
    <source>
        <dbReference type="Proteomes" id="UP000232226"/>
    </source>
</evidence>
<sequence length="148" mass="17615">MYESIKRMNEIFENKITDIKIEIINKEYEAAKFILHGETCYFRKVKKTPKKAGYFVAVYKIENKNIPINYNDQIDKLILYVLDGTNEGYFVFDKNTLLNNGILSFENKRGKMAFRVYPNWINDLNSTAEKTKTWETKHFFEIKNSFLI</sequence>
<dbReference type="AlphaFoldDB" id="A0A3S5Y0A2"/>
<reference evidence="1 2" key="1">
    <citation type="submission" date="2017-10" db="EMBL/GenBank/DDBJ databases">
        <title>Complete Genome Sequence of Mesoplasma entomophilum.</title>
        <authorList>
            <person name="Knight T.F."/>
            <person name="Citino T."/>
            <person name="Rubinstein R."/>
            <person name="Neuschaefer Z."/>
        </authorList>
    </citation>
    <scope>NUCLEOTIDE SEQUENCE [LARGE SCALE GENOMIC DNA]</scope>
    <source>
        <strain evidence="1 2">TAC</strain>
    </source>
</reference>
<dbReference type="Gene3D" id="3.40.1350.140">
    <property type="entry name" value="MepB-like"/>
    <property type="match status" value="1"/>
</dbReference>
<accession>A0A3S5Y0A2</accession>
<organism evidence="1 2">
    <name type="scientific">Mesoplasma entomophilum</name>
    <dbReference type="NCBI Taxonomy" id="2149"/>
    <lineage>
        <taxon>Bacteria</taxon>
        <taxon>Bacillati</taxon>
        <taxon>Mycoplasmatota</taxon>
        <taxon>Mollicutes</taxon>
        <taxon>Entomoplasmatales</taxon>
        <taxon>Entomoplasmataceae</taxon>
        <taxon>Mesoplasma</taxon>
    </lineage>
</organism>
<gene>
    <name evidence="1" type="ORF">CS528_02185</name>
</gene>
<keyword evidence="2" id="KW-1185">Reference proteome</keyword>
<dbReference type="Proteomes" id="UP000232226">
    <property type="component" value="Chromosome"/>
</dbReference>
<name>A0A3S5Y0A2_9MOLU</name>
<dbReference type="Pfam" id="PF08877">
    <property type="entry name" value="MepB-like"/>
    <property type="match status" value="1"/>
</dbReference>
<dbReference type="RefSeq" id="WP_099651237.1">
    <property type="nucleotide sequence ID" value="NZ_CP024411.1"/>
</dbReference>